<dbReference type="AlphaFoldDB" id="A0A6J5XE25"/>
<dbReference type="EMBL" id="CAEKKB010000005">
    <property type="protein sequence ID" value="CAB4310887.1"/>
    <property type="molecule type" value="Genomic_DNA"/>
</dbReference>
<accession>A0A6J5XE25</accession>
<gene>
    <name evidence="1" type="ORF">ORAREDHAP_LOCUS32889</name>
</gene>
<keyword evidence="2" id="KW-1185">Reference proteome</keyword>
<evidence type="ECO:0000313" key="1">
    <source>
        <dbReference type="EMBL" id="CAB4310887.1"/>
    </source>
</evidence>
<protein>
    <submittedName>
        <fullName evidence="1">Uncharacterized protein</fullName>
    </submittedName>
</protein>
<reference evidence="2" key="1">
    <citation type="journal article" date="2020" name="Genome Biol.">
        <title>Gamete binning: chromosome-level and haplotype-resolved genome assembly enabled by high-throughput single-cell sequencing of gamete genomes.</title>
        <authorList>
            <person name="Campoy J.A."/>
            <person name="Sun H."/>
            <person name="Goel M."/>
            <person name="Jiao W.-B."/>
            <person name="Folz-Donahue K."/>
            <person name="Wang N."/>
            <person name="Rubio M."/>
            <person name="Liu C."/>
            <person name="Kukat C."/>
            <person name="Ruiz D."/>
            <person name="Huettel B."/>
            <person name="Schneeberger K."/>
        </authorList>
    </citation>
    <scope>NUCLEOTIDE SEQUENCE [LARGE SCALE GENOMIC DNA]</scope>
    <source>
        <strain evidence="2">cv. Rojo Pasion</strain>
    </source>
</reference>
<dbReference type="Proteomes" id="UP000507245">
    <property type="component" value="Unassembled WGS sequence"/>
</dbReference>
<organism evidence="1 2">
    <name type="scientific">Prunus armeniaca</name>
    <name type="common">Apricot</name>
    <name type="synonym">Armeniaca vulgaris</name>
    <dbReference type="NCBI Taxonomy" id="36596"/>
    <lineage>
        <taxon>Eukaryota</taxon>
        <taxon>Viridiplantae</taxon>
        <taxon>Streptophyta</taxon>
        <taxon>Embryophyta</taxon>
        <taxon>Tracheophyta</taxon>
        <taxon>Spermatophyta</taxon>
        <taxon>Magnoliopsida</taxon>
        <taxon>eudicotyledons</taxon>
        <taxon>Gunneridae</taxon>
        <taxon>Pentapetalae</taxon>
        <taxon>rosids</taxon>
        <taxon>fabids</taxon>
        <taxon>Rosales</taxon>
        <taxon>Rosaceae</taxon>
        <taxon>Amygdaloideae</taxon>
        <taxon>Amygdaleae</taxon>
        <taxon>Prunus</taxon>
    </lineage>
</organism>
<sequence>MNTWLVSGAKNKAVVSFEGNGRDQGGPATHAPDQPDETTLCFQSLDCDWAVLNPHRHVQGRIRYLLFSCHVSSSSYHIYIPTTTFQNHINCLHFPSSEQ</sequence>
<name>A0A6J5XE25_PRUAR</name>
<evidence type="ECO:0000313" key="2">
    <source>
        <dbReference type="Proteomes" id="UP000507245"/>
    </source>
</evidence>
<proteinExistence type="predicted"/>